<evidence type="ECO:0000256" key="1">
    <source>
        <dbReference type="ARBA" id="ARBA00004496"/>
    </source>
</evidence>
<dbReference type="EMBL" id="UHIO01000001">
    <property type="protein sequence ID" value="SUP40748.1"/>
    <property type="molecule type" value="Genomic_DNA"/>
</dbReference>
<dbReference type="InterPro" id="IPR003442">
    <property type="entry name" value="T6A_TsaE"/>
</dbReference>
<evidence type="ECO:0000256" key="6">
    <source>
        <dbReference type="ARBA" id="ARBA00022723"/>
    </source>
</evidence>
<dbReference type="Gene3D" id="3.40.50.300">
    <property type="entry name" value="P-loop containing nucleotide triphosphate hydrolases"/>
    <property type="match status" value="1"/>
</dbReference>
<evidence type="ECO:0000256" key="8">
    <source>
        <dbReference type="ARBA" id="ARBA00022840"/>
    </source>
</evidence>
<keyword evidence="4" id="KW-0963">Cytoplasm</keyword>
<evidence type="ECO:0000256" key="5">
    <source>
        <dbReference type="ARBA" id="ARBA00022694"/>
    </source>
</evidence>
<keyword evidence="8" id="KW-0067">ATP-binding</keyword>
<sequence length="168" mass="18715">MIDNNTMTQCLHCCTATVTDTEQLGYQLGKFLKTFSKPLCMALVGDLGTGKTHFSQGVARGFGVTDEVTSPTFALMNTYDTEAGTLYHFDVYRLDDVYELENIGFSEFTEDTLSLVEWADKFPDALPLEVLWITLTAQADGSRLSVWQTSELTEAELLQIGGQYVLRD</sequence>
<dbReference type="PANTHER" id="PTHR33540:SF2">
    <property type="entry name" value="TRNA THREONYLCARBAMOYLADENOSINE BIOSYNTHESIS PROTEIN TSAE"/>
    <property type="match status" value="1"/>
</dbReference>
<proteinExistence type="inferred from homology"/>
<evidence type="ECO:0000313" key="12">
    <source>
        <dbReference type="Proteomes" id="UP000255367"/>
    </source>
</evidence>
<dbReference type="GO" id="GO:0002949">
    <property type="term" value="P:tRNA threonylcarbamoyladenosine modification"/>
    <property type="evidence" value="ECO:0007669"/>
    <property type="project" value="InterPro"/>
</dbReference>
<evidence type="ECO:0000256" key="3">
    <source>
        <dbReference type="ARBA" id="ARBA00019010"/>
    </source>
</evidence>
<keyword evidence="12" id="KW-1185">Reference proteome</keyword>
<name>A0A380NIS5_9FIRM</name>
<evidence type="ECO:0000256" key="10">
    <source>
        <dbReference type="ARBA" id="ARBA00032441"/>
    </source>
</evidence>
<dbReference type="GO" id="GO:0046872">
    <property type="term" value="F:metal ion binding"/>
    <property type="evidence" value="ECO:0007669"/>
    <property type="project" value="UniProtKB-KW"/>
</dbReference>
<dbReference type="PANTHER" id="PTHR33540">
    <property type="entry name" value="TRNA THREONYLCARBAMOYLADENOSINE BIOSYNTHESIS PROTEIN TSAE"/>
    <property type="match status" value="1"/>
</dbReference>
<dbReference type="GO" id="GO:0005737">
    <property type="term" value="C:cytoplasm"/>
    <property type="evidence" value="ECO:0007669"/>
    <property type="project" value="UniProtKB-SubCell"/>
</dbReference>
<organism evidence="11 12">
    <name type="scientific">Veillonella criceti</name>
    <dbReference type="NCBI Taxonomy" id="103891"/>
    <lineage>
        <taxon>Bacteria</taxon>
        <taxon>Bacillati</taxon>
        <taxon>Bacillota</taxon>
        <taxon>Negativicutes</taxon>
        <taxon>Veillonellales</taxon>
        <taxon>Veillonellaceae</taxon>
        <taxon>Veillonella</taxon>
    </lineage>
</organism>
<accession>A0A380NIS5</accession>
<dbReference type="AlphaFoldDB" id="A0A380NIS5"/>
<evidence type="ECO:0000256" key="4">
    <source>
        <dbReference type="ARBA" id="ARBA00022490"/>
    </source>
</evidence>
<reference evidence="11 12" key="1">
    <citation type="submission" date="2018-06" db="EMBL/GenBank/DDBJ databases">
        <authorList>
            <consortium name="Pathogen Informatics"/>
            <person name="Doyle S."/>
        </authorList>
    </citation>
    <scope>NUCLEOTIDE SEQUENCE [LARGE SCALE GENOMIC DNA]</scope>
    <source>
        <strain evidence="11 12">NCTC12020</strain>
    </source>
</reference>
<comment type="subcellular location">
    <subcellularLocation>
        <location evidence="1">Cytoplasm</location>
    </subcellularLocation>
</comment>
<evidence type="ECO:0000256" key="7">
    <source>
        <dbReference type="ARBA" id="ARBA00022741"/>
    </source>
</evidence>
<dbReference type="GO" id="GO:0005524">
    <property type="term" value="F:ATP binding"/>
    <property type="evidence" value="ECO:0007669"/>
    <property type="project" value="UniProtKB-KW"/>
</dbReference>
<evidence type="ECO:0000256" key="9">
    <source>
        <dbReference type="ARBA" id="ARBA00022842"/>
    </source>
</evidence>
<keyword evidence="7" id="KW-0547">Nucleotide-binding</keyword>
<gene>
    <name evidence="11" type="primary">ydiB</name>
    <name evidence="11" type="ORF">NCTC12020_00380</name>
</gene>
<dbReference type="InterPro" id="IPR027417">
    <property type="entry name" value="P-loop_NTPase"/>
</dbReference>
<dbReference type="SUPFAM" id="SSF52540">
    <property type="entry name" value="P-loop containing nucleoside triphosphate hydrolases"/>
    <property type="match status" value="1"/>
</dbReference>
<evidence type="ECO:0000256" key="2">
    <source>
        <dbReference type="ARBA" id="ARBA00007599"/>
    </source>
</evidence>
<keyword evidence="6" id="KW-0479">Metal-binding</keyword>
<keyword evidence="5" id="KW-0819">tRNA processing</keyword>
<dbReference type="RefSeq" id="WP_245935677.1">
    <property type="nucleotide sequence ID" value="NZ_UHIO01000001.1"/>
</dbReference>
<keyword evidence="9" id="KW-0460">Magnesium</keyword>
<evidence type="ECO:0000313" key="11">
    <source>
        <dbReference type="EMBL" id="SUP40748.1"/>
    </source>
</evidence>
<dbReference type="NCBIfam" id="TIGR00150">
    <property type="entry name" value="T6A_YjeE"/>
    <property type="match status" value="1"/>
</dbReference>
<comment type="similarity">
    <text evidence="2">Belongs to the TsaE family.</text>
</comment>
<dbReference type="Proteomes" id="UP000255367">
    <property type="component" value="Unassembled WGS sequence"/>
</dbReference>
<dbReference type="Pfam" id="PF02367">
    <property type="entry name" value="TsaE"/>
    <property type="match status" value="1"/>
</dbReference>
<protein>
    <recommendedName>
        <fullName evidence="3">tRNA threonylcarbamoyladenosine biosynthesis protein TsaE</fullName>
    </recommendedName>
    <alternativeName>
        <fullName evidence="10">t(6)A37 threonylcarbamoyladenosine biosynthesis protein TsaE</fullName>
    </alternativeName>
</protein>